<accession>A0A8K0V862</accession>
<evidence type="ECO:0000256" key="1">
    <source>
        <dbReference type="ARBA" id="ARBA00006484"/>
    </source>
</evidence>
<protein>
    <submittedName>
        <fullName evidence="4">SDR family oxidoreductase</fullName>
    </submittedName>
</protein>
<dbReference type="PROSITE" id="PS00061">
    <property type="entry name" value="ADH_SHORT"/>
    <property type="match status" value="1"/>
</dbReference>
<dbReference type="InterPro" id="IPR002347">
    <property type="entry name" value="SDR_fam"/>
</dbReference>
<dbReference type="Gene3D" id="3.40.50.720">
    <property type="entry name" value="NAD(P)-binding Rossmann-like Domain"/>
    <property type="match status" value="1"/>
</dbReference>
<dbReference type="EMBL" id="JAESVN010000003">
    <property type="protein sequence ID" value="MBL4917257.1"/>
    <property type="molecule type" value="Genomic_DNA"/>
</dbReference>
<organism evidence="4 5">
    <name type="scientific">Szabonella alba</name>
    <dbReference type="NCBI Taxonomy" id="2804194"/>
    <lineage>
        <taxon>Bacteria</taxon>
        <taxon>Pseudomonadati</taxon>
        <taxon>Pseudomonadota</taxon>
        <taxon>Alphaproteobacteria</taxon>
        <taxon>Rhodobacterales</taxon>
        <taxon>Paracoccaceae</taxon>
        <taxon>Szabonella</taxon>
    </lineage>
</organism>
<keyword evidence="5" id="KW-1185">Reference proteome</keyword>
<evidence type="ECO:0000256" key="2">
    <source>
        <dbReference type="ARBA" id="ARBA00023002"/>
    </source>
</evidence>
<dbReference type="FunFam" id="3.40.50.720:FF:000084">
    <property type="entry name" value="Short-chain dehydrogenase reductase"/>
    <property type="match status" value="1"/>
</dbReference>
<dbReference type="InterPro" id="IPR020904">
    <property type="entry name" value="Sc_DH/Rdtase_CS"/>
</dbReference>
<name>A0A8K0V862_9RHOB</name>
<dbReference type="PANTHER" id="PTHR43639:SF1">
    <property type="entry name" value="SHORT-CHAIN DEHYDROGENASE_REDUCTASE FAMILY PROTEIN"/>
    <property type="match status" value="1"/>
</dbReference>
<dbReference type="InterPro" id="IPR036291">
    <property type="entry name" value="NAD(P)-bd_dom_sf"/>
</dbReference>
<comment type="caution">
    <text evidence="4">The sequence shown here is derived from an EMBL/GenBank/DDBJ whole genome shotgun (WGS) entry which is preliminary data.</text>
</comment>
<dbReference type="CDD" id="cd05233">
    <property type="entry name" value="SDR_c"/>
    <property type="match status" value="1"/>
</dbReference>
<dbReference type="SUPFAM" id="SSF51735">
    <property type="entry name" value="NAD(P)-binding Rossmann-fold domains"/>
    <property type="match status" value="1"/>
</dbReference>
<dbReference type="PRINTS" id="PR00081">
    <property type="entry name" value="GDHRDH"/>
</dbReference>
<dbReference type="PRINTS" id="PR00080">
    <property type="entry name" value="SDRFAMILY"/>
</dbReference>
<dbReference type="SMART" id="SM00822">
    <property type="entry name" value="PKS_KR"/>
    <property type="match status" value="1"/>
</dbReference>
<dbReference type="Pfam" id="PF13561">
    <property type="entry name" value="adh_short_C2"/>
    <property type="match status" value="1"/>
</dbReference>
<evidence type="ECO:0000313" key="4">
    <source>
        <dbReference type="EMBL" id="MBL4917257.1"/>
    </source>
</evidence>
<dbReference type="GO" id="GO:0016491">
    <property type="term" value="F:oxidoreductase activity"/>
    <property type="evidence" value="ECO:0007669"/>
    <property type="project" value="UniProtKB-KW"/>
</dbReference>
<reference evidence="4" key="1">
    <citation type="submission" date="2021-01" db="EMBL/GenBank/DDBJ databases">
        <title>Tabrizicola alba sp. nov. a motile alkaliphilic bacterium isolated from a soda lake.</title>
        <authorList>
            <person name="Szuroczki S."/>
            <person name="Abbaszade G."/>
            <person name="Schumann P."/>
            <person name="Toth E."/>
        </authorList>
    </citation>
    <scope>NUCLEOTIDE SEQUENCE</scope>
    <source>
        <strain evidence="4">DMG-N-6</strain>
    </source>
</reference>
<dbReference type="RefSeq" id="WP_202688084.1">
    <property type="nucleotide sequence ID" value="NZ_JAESVN010000003.1"/>
</dbReference>
<dbReference type="AlphaFoldDB" id="A0A8K0V862"/>
<dbReference type="PANTHER" id="PTHR43639">
    <property type="entry name" value="OXIDOREDUCTASE, SHORT-CHAIN DEHYDROGENASE/REDUCTASE FAMILY (AFU_ORTHOLOGUE AFUA_5G02870)"/>
    <property type="match status" value="1"/>
</dbReference>
<evidence type="ECO:0000313" key="5">
    <source>
        <dbReference type="Proteomes" id="UP000648908"/>
    </source>
</evidence>
<feature type="domain" description="Ketoreductase" evidence="3">
    <location>
        <begin position="3"/>
        <end position="192"/>
    </location>
</feature>
<evidence type="ECO:0000259" key="3">
    <source>
        <dbReference type="SMART" id="SM00822"/>
    </source>
</evidence>
<comment type="similarity">
    <text evidence="1">Belongs to the short-chain dehydrogenases/reductases (SDR) family.</text>
</comment>
<dbReference type="InterPro" id="IPR057326">
    <property type="entry name" value="KR_dom"/>
</dbReference>
<proteinExistence type="inferred from homology"/>
<dbReference type="Proteomes" id="UP000648908">
    <property type="component" value="Unassembled WGS sequence"/>
</dbReference>
<sequence>MRKTVLVTGASTGIGAATARLAARDGWDVAVHYRADREGAELTAKACEQLGATTALLQADLSDPEAVAGLFAAFDAAFPRLDALVNNAGTVDMPARVEEIDLERLNRTFAINTISPMLAAAEAVRRMSTARGGAGGVIVNVTSIAARMGSANEYVDYAAAKGAMDSFNKGLSNEVAQQGIRVVALRPGITDTGIHARGGQPDRAERLQHLIPMARPGTPEELGESIVFLISDRASYITGTTLDVSGGR</sequence>
<keyword evidence="2" id="KW-0560">Oxidoreductase</keyword>
<gene>
    <name evidence="4" type="ORF">JL811_08470</name>
</gene>